<organism evidence="2 3">
    <name type="scientific">Caldicoprobacter faecalis</name>
    <dbReference type="NCBI Taxonomy" id="937334"/>
    <lineage>
        <taxon>Bacteria</taxon>
        <taxon>Bacillati</taxon>
        <taxon>Bacillota</taxon>
        <taxon>Clostridia</taxon>
        <taxon>Caldicoprobacterales</taxon>
        <taxon>Caldicoprobacteraceae</taxon>
        <taxon>Caldicoprobacter</taxon>
    </lineage>
</organism>
<keyword evidence="1" id="KW-1133">Transmembrane helix</keyword>
<evidence type="ECO:0000256" key="1">
    <source>
        <dbReference type="SAM" id="Phobius"/>
    </source>
</evidence>
<evidence type="ECO:0000313" key="2">
    <source>
        <dbReference type="EMBL" id="SFQ29710.1"/>
    </source>
</evidence>
<gene>
    <name evidence="2" type="ORF">SAMN05444406_12434</name>
</gene>
<protein>
    <submittedName>
        <fullName evidence="2">Uncharacterized protein</fullName>
    </submittedName>
</protein>
<evidence type="ECO:0000313" key="3">
    <source>
        <dbReference type="Proteomes" id="UP000198577"/>
    </source>
</evidence>
<reference evidence="2 3" key="1">
    <citation type="submission" date="2016-10" db="EMBL/GenBank/DDBJ databases">
        <authorList>
            <person name="de Groot N.N."/>
        </authorList>
    </citation>
    <scope>NUCLEOTIDE SEQUENCE [LARGE SCALE GENOMIC DNA]</scope>
    <source>
        <strain evidence="2 3">DSM 20678</strain>
    </source>
</reference>
<dbReference type="EMBL" id="FOXR01000024">
    <property type="protein sequence ID" value="SFQ29710.1"/>
    <property type="molecule type" value="Genomic_DNA"/>
</dbReference>
<feature type="transmembrane region" description="Helical" evidence="1">
    <location>
        <begin position="28"/>
        <end position="48"/>
    </location>
</feature>
<keyword evidence="1" id="KW-0812">Transmembrane</keyword>
<dbReference type="AlphaFoldDB" id="A0A1I5XCL9"/>
<sequence>MGDTTSILLGSYANLDFLDFFFYRGKAGMFWIVQAGALASTLVLLYVFRKENQRISVKDKTIVEDYFPTVLLVGMVFYSGFFHT</sequence>
<name>A0A1I5XCL9_9FIRM</name>
<keyword evidence="1" id="KW-0472">Membrane</keyword>
<keyword evidence="3" id="KW-1185">Reference proteome</keyword>
<dbReference type="Proteomes" id="UP000198577">
    <property type="component" value="Unassembled WGS sequence"/>
</dbReference>
<dbReference type="STRING" id="937334.SAMN05444406_12434"/>
<proteinExistence type="predicted"/>
<accession>A0A1I5XCL9</accession>